<feature type="compositionally biased region" description="Basic residues" evidence="2">
    <location>
        <begin position="1"/>
        <end position="10"/>
    </location>
</feature>
<dbReference type="AlphaFoldDB" id="A0A9W7BUN1"/>
<dbReference type="EMBL" id="BRXY01000501">
    <property type="protein sequence ID" value="GMH97781.1"/>
    <property type="molecule type" value="Genomic_DNA"/>
</dbReference>
<feature type="compositionally biased region" description="Low complexity" evidence="2">
    <location>
        <begin position="13"/>
        <end position="25"/>
    </location>
</feature>
<proteinExistence type="predicted"/>
<dbReference type="Proteomes" id="UP001165085">
    <property type="component" value="Unassembled WGS sequence"/>
</dbReference>
<feature type="region of interest" description="Disordered" evidence="2">
    <location>
        <begin position="1"/>
        <end position="30"/>
    </location>
</feature>
<protein>
    <submittedName>
        <fullName evidence="3">Uncharacterized protein</fullName>
    </submittedName>
</protein>
<gene>
    <name evidence="3" type="ORF">TrST_g12654</name>
</gene>
<dbReference type="OrthoDB" id="198030at2759"/>
<reference evidence="4" key="1">
    <citation type="journal article" date="2023" name="Commun. Biol.">
        <title>Genome analysis of Parmales, the sister group of diatoms, reveals the evolutionary specialization of diatoms from phago-mixotrophs to photoautotrophs.</title>
        <authorList>
            <person name="Ban H."/>
            <person name="Sato S."/>
            <person name="Yoshikawa S."/>
            <person name="Yamada K."/>
            <person name="Nakamura Y."/>
            <person name="Ichinomiya M."/>
            <person name="Sato N."/>
            <person name="Blanc-Mathieu R."/>
            <person name="Endo H."/>
            <person name="Kuwata A."/>
            <person name="Ogata H."/>
        </authorList>
    </citation>
    <scope>NUCLEOTIDE SEQUENCE [LARGE SCALE GENOMIC DNA]</scope>
    <source>
        <strain evidence="4">NIES 3701</strain>
    </source>
</reference>
<organism evidence="3 4">
    <name type="scientific">Triparma strigata</name>
    <dbReference type="NCBI Taxonomy" id="1606541"/>
    <lineage>
        <taxon>Eukaryota</taxon>
        <taxon>Sar</taxon>
        <taxon>Stramenopiles</taxon>
        <taxon>Ochrophyta</taxon>
        <taxon>Bolidophyceae</taxon>
        <taxon>Parmales</taxon>
        <taxon>Triparmaceae</taxon>
        <taxon>Triparma</taxon>
    </lineage>
</organism>
<evidence type="ECO:0000256" key="2">
    <source>
        <dbReference type="SAM" id="MobiDB-lite"/>
    </source>
</evidence>
<evidence type="ECO:0000313" key="4">
    <source>
        <dbReference type="Proteomes" id="UP001165085"/>
    </source>
</evidence>
<keyword evidence="1" id="KW-0175">Coiled coil</keyword>
<evidence type="ECO:0000313" key="3">
    <source>
        <dbReference type="EMBL" id="GMH97781.1"/>
    </source>
</evidence>
<feature type="coiled-coil region" evidence="1">
    <location>
        <begin position="188"/>
        <end position="215"/>
    </location>
</feature>
<accession>A0A9W7BUN1</accession>
<keyword evidence="4" id="KW-1185">Reference proteome</keyword>
<sequence length="494" mass="52721">MSFLRPKKKKTDASSAQSQADDSASGFTSGTGGRPVITCAILLMEAPGAIDSTTPAGRKKFEVLQVSFTQDATTKSVLENVKLQSSHNPNSLSASAVGLCRPGGSEFVNSFAIKKYEVQQNELLLGIPNGITAAATARHSENMRRSSKLKALLKSMEITPLQSPETESSAGQAVPVSPSYIVYAAPKKARLEKEREEAERRAQEQDDASSKLEVTGVEEIEHTNGSLFSALSDSPRKFKEGFEKVKNDPSSPSLIAKVLVFLCLWTAISMFVERRTEIADLEFGLVPGKELGHVSLMKTVPIPEKFVEVGVGLGKQLQAVSTKAVTLLGEQVKTVVKPQGLSSPPSKLNKSLAPAILNLKLEKSGLLTLSRKSEVIWQQAGAAGASLYVDPQTNQMKLGNELVVVGCDELRSSWPFAGYVTALYSNPLARQAAALLITVAAGYVGSKALGSALGIFFKSPAKSGLPKSVTAMKKAAKKVAAKKPLARKARIVKR</sequence>
<name>A0A9W7BUN1_9STRA</name>
<comment type="caution">
    <text evidence="3">The sequence shown here is derived from an EMBL/GenBank/DDBJ whole genome shotgun (WGS) entry which is preliminary data.</text>
</comment>
<evidence type="ECO:0000256" key="1">
    <source>
        <dbReference type="SAM" id="Coils"/>
    </source>
</evidence>